<name>A0A916U2G5_9SPHI</name>
<keyword evidence="3" id="KW-1185">Reference proteome</keyword>
<sequence length="456" mass="50753">MPVTLVNPAVDDQRNKNMKKKLLTLLLVATVGQSGFAQQIDKAKLDNYFNALEANNKFMGSVAVSRDGAVIYSKTVGFADVENKVKADETSKYRIGSISKTFTSVLIFKAIEENKLDLSQTIDKFFPTIKNAGKITIKHLLGHRSGISNFTNDKEYLTWYTQAKTEKEMVAIIAKGGSEFEPDSKAAYSNSNYVLLTYILEKTFKKPYGELLQKYISKPLGLQNTYVFGKINVDKHEVNSYTFAGYWKIEPETDFSIPLGAGGISSTATDLTKFNDALFGGKLLKSESLVLMKDIKDGFGLGLFKSPFYDKSSYGHTGSIDGFRSVFQFFSDGNISYALVSNGTNFNTNNISIAVLSAVYDKPYELPVFSNYKVDAKDLDAYLGVYSAKDFPLKITITKDNEVLMAQATGQLSFPLEATEKDKFRFEQAGVVFEFNPAQKNMVFKQSGQQFTLTKE</sequence>
<dbReference type="AlphaFoldDB" id="A0A916U2G5"/>
<protein>
    <submittedName>
        <fullName evidence="2">D-Ala-D-Ala carboxypeptidase</fullName>
    </submittedName>
</protein>
<dbReference type="InterPro" id="IPR001466">
    <property type="entry name" value="Beta-lactam-related"/>
</dbReference>
<evidence type="ECO:0000313" key="3">
    <source>
        <dbReference type="Proteomes" id="UP000651668"/>
    </source>
</evidence>
<dbReference type="PANTHER" id="PTHR46825:SF9">
    <property type="entry name" value="BETA-LACTAMASE-RELATED DOMAIN-CONTAINING PROTEIN"/>
    <property type="match status" value="1"/>
</dbReference>
<evidence type="ECO:0000259" key="1">
    <source>
        <dbReference type="Pfam" id="PF00144"/>
    </source>
</evidence>
<evidence type="ECO:0000313" key="2">
    <source>
        <dbReference type="EMBL" id="GGC57977.1"/>
    </source>
</evidence>
<dbReference type="SUPFAM" id="SSF56601">
    <property type="entry name" value="beta-lactamase/transpeptidase-like"/>
    <property type="match status" value="1"/>
</dbReference>
<gene>
    <name evidence="2" type="ORF">GCM10011387_09590</name>
</gene>
<keyword evidence="2" id="KW-0378">Hydrolase</keyword>
<dbReference type="InterPro" id="IPR012338">
    <property type="entry name" value="Beta-lactam/transpept-like"/>
</dbReference>
<dbReference type="GO" id="GO:0004180">
    <property type="term" value="F:carboxypeptidase activity"/>
    <property type="evidence" value="ECO:0007669"/>
    <property type="project" value="UniProtKB-KW"/>
</dbReference>
<dbReference type="Gene3D" id="3.40.710.10">
    <property type="entry name" value="DD-peptidase/beta-lactamase superfamily"/>
    <property type="match status" value="1"/>
</dbReference>
<dbReference type="InterPro" id="IPR050491">
    <property type="entry name" value="AmpC-like"/>
</dbReference>
<comment type="caution">
    <text evidence="2">The sequence shown here is derived from an EMBL/GenBank/DDBJ whole genome shotgun (WGS) entry which is preliminary data.</text>
</comment>
<reference evidence="2" key="1">
    <citation type="journal article" date="2014" name="Int. J. Syst. Evol. Microbiol.">
        <title>Complete genome sequence of Corynebacterium casei LMG S-19264T (=DSM 44701T), isolated from a smear-ripened cheese.</title>
        <authorList>
            <consortium name="US DOE Joint Genome Institute (JGI-PGF)"/>
            <person name="Walter F."/>
            <person name="Albersmeier A."/>
            <person name="Kalinowski J."/>
            <person name="Ruckert C."/>
        </authorList>
    </citation>
    <scope>NUCLEOTIDE SEQUENCE</scope>
    <source>
        <strain evidence="2">CGMCC 1.15343</strain>
    </source>
</reference>
<feature type="domain" description="Beta-lactamase-related" evidence="1">
    <location>
        <begin position="61"/>
        <end position="349"/>
    </location>
</feature>
<dbReference type="Pfam" id="PF00144">
    <property type="entry name" value="Beta-lactamase"/>
    <property type="match status" value="1"/>
</dbReference>
<keyword evidence="2" id="KW-0121">Carboxypeptidase</keyword>
<reference evidence="2" key="2">
    <citation type="submission" date="2020-09" db="EMBL/GenBank/DDBJ databases">
        <authorList>
            <person name="Sun Q."/>
            <person name="Zhou Y."/>
        </authorList>
    </citation>
    <scope>NUCLEOTIDE SEQUENCE</scope>
    <source>
        <strain evidence="2">CGMCC 1.15343</strain>
    </source>
</reference>
<organism evidence="2 3">
    <name type="scientific">Pedobacter quisquiliarum</name>
    <dbReference type="NCBI Taxonomy" id="1834438"/>
    <lineage>
        <taxon>Bacteria</taxon>
        <taxon>Pseudomonadati</taxon>
        <taxon>Bacteroidota</taxon>
        <taxon>Sphingobacteriia</taxon>
        <taxon>Sphingobacteriales</taxon>
        <taxon>Sphingobacteriaceae</taxon>
        <taxon>Pedobacter</taxon>
    </lineage>
</organism>
<keyword evidence="2" id="KW-0645">Protease</keyword>
<dbReference type="Proteomes" id="UP000651668">
    <property type="component" value="Unassembled WGS sequence"/>
</dbReference>
<dbReference type="PANTHER" id="PTHR46825">
    <property type="entry name" value="D-ALANYL-D-ALANINE-CARBOXYPEPTIDASE/ENDOPEPTIDASE AMPH"/>
    <property type="match status" value="1"/>
</dbReference>
<dbReference type="EMBL" id="BMIL01000003">
    <property type="protein sequence ID" value="GGC57977.1"/>
    <property type="molecule type" value="Genomic_DNA"/>
</dbReference>
<proteinExistence type="predicted"/>
<accession>A0A916U2G5</accession>